<dbReference type="Proteomes" id="UP001529423">
    <property type="component" value="Unassembled WGS sequence"/>
</dbReference>
<gene>
    <name evidence="3" type="ORF">QUW46_08285</name>
</gene>
<evidence type="ECO:0008006" key="5">
    <source>
        <dbReference type="Google" id="ProtNLM"/>
    </source>
</evidence>
<feature type="compositionally biased region" description="Polar residues" evidence="1">
    <location>
        <begin position="75"/>
        <end position="92"/>
    </location>
</feature>
<organism evidence="3 4">
    <name type="scientific">Limosilactobacillus panis</name>
    <dbReference type="NCBI Taxonomy" id="47493"/>
    <lineage>
        <taxon>Bacteria</taxon>
        <taxon>Bacillati</taxon>
        <taxon>Bacillota</taxon>
        <taxon>Bacilli</taxon>
        <taxon>Lactobacillales</taxon>
        <taxon>Lactobacillaceae</taxon>
        <taxon>Limosilactobacillus</taxon>
    </lineage>
</organism>
<sequence>MKKMVLLCAAVLACGGLAGCGQHKDSSSAKISSLKAENSSLKAKKSSSHKAKHHRQSSSRDKNSNTATGNSANSHVATGNQQASGTQQSKANSIVRDKDGRIVYPDGTRGPIPSPYKEGTPEYDQWHASVAESIRSAYNEPNLQLGPEPRANNGQ</sequence>
<evidence type="ECO:0000256" key="2">
    <source>
        <dbReference type="SAM" id="SignalP"/>
    </source>
</evidence>
<dbReference type="PROSITE" id="PS51257">
    <property type="entry name" value="PROKAR_LIPOPROTEIN"/>
    <property type="match status" value="1"/>
</dbReference>
<protein>
    <recommendedName>
        <fullName evidence="5">Lipoprotein</fullName>
    </recommendedName>
</protein>
<name>A0ABT7VP92_9LACO</name>
<evidence type="ECO:0000256" key="1">
    <source>
        <dbReference type="SAM" id="MobiDB-lite"/>
    </source>
</evidence>
<evidence type="ECO:0000313" key="4">
    <source>
        <dbReference type="Proteomes" id="UP001529423"/>
    </source>
</evidence>
<proteinExistence type="predicted"/>
<feature type="chain" id="PRO_5046665841" description="Lipoprotein" evidence="2">
    <location>
        <begin position="19"/>
        <end position="155"/>
    </location>
</feature>
<accession>A0ABT7VP92</accession>
<feature type="signal peptide" evidence="2">
    <location>
        <begin position="1"/>
        <end position="18"/>
    </location>
</feature>
<evidence type="ECO:0000313" key="3">
    <source>
        <dbReference type="EMBL" id="MDM8334563.1"/>
    </source>
</evidence>
<dbReference type="RefSeq" id="WP_289561174.1">
    <property type="nucleotide sequence ID" value="NZ_JAUDEO010000059.1"/>
</dbReference>
<feature type="compositionally biased region" description="Basic residues" evidence="1">
    <location>
        <begin position="42"/>
        <end position="57"/>
    </location>
</feature>
<feature type="compositionally biased region" description="Low complexity" evidence="1">
    <location>
        <begin position="32"/>
        <end position="41"/>
    </location>
</feature>
<feature type="region of interest" description="Disordered" evidence="1">
    <location>
        <begin position="21"/>
        <end position="155"/>
    </location>
</feature>
<reference evidence="3 4" key="2">
    <citation type="submission" date="2023-06" db="EMBL/GenBank/DDBJ databases">
        <title>Identification and characterization of horizontal gene transfer across gut microbiota members of farm animals based on homology search.</title>
        <authorList>
            <person name="Schwarzerova J."/>
            <person name="Nykrynova M."/>
            <person name="Jureckova K."/>
            <person name="Cejkova D."/>
            <person name="Rychlik I."/>
        </authorList>
    </citation>
    <scope>NUCLEOTIDE SEQUENCE [LARGE SCALE GENOMIC DNA]</scope>
    <source>
        <strain evidence="3 4">105_WCHN</strain>
    </source>
</reference>
<reference evidence="4" key="1">
    <citation type="submission" date="2023-06" db="EMBL/GenBank/DDBJ databases">
        <title>Identification and characterization of horizontal gene transfer across gut microbiota members of farm animals based on homology search.</title>
        <authorList>
            <person name="Zeman M."/>
            <person name="Kubasova T."/>
            <person name="Jahodarova E."/>
            <person name="Nykrynova M."/>
            <person name="Rychlik I."/>
        </authorList>
    </citation>
    <scope>NUCLEOTIDE SEQUENCE [LARGE SCALE GENOMIC DNA]</scope>
    <source>
        <strain evidence="4">105_WCHN</strain>
    </source>
</reference>
<comment type="caution">
    <text evidence="3">The sequence shown here is derived from an EMBL/GenBank/DDBJ whole genome shotgun (WGS) entry which is preliminary data.</text>
</comment>
<dbReference type="EMBL" id="JAUDEO010000059">
    <property type="protein sequence ID" value="MDM8334563.1"/>
    <property type="molecule type" value="Genomic_DNA"/>
</dbReference>
<feature type="compositionally biased region" description="Low complexity" evidence="1">
    <location>
        <begin position="64"/>
        <end position="74"/>
    </location>
</feature>
<keyword evidence="4" id="KW-1185">Reference proteome</keyword>
<keyword evidence="2" id="KW-0732">Signal</keyword>